<dbReference type="GO" id="GO:0044550">
    <property type="term" value="P:secondary metabolite biosynthetic process"/>
    <property type="evidence" value="ECO:0007669"/>
    <property type="project" value="TreeGrafter"/>
</dbReference>
<feature type="domain" description="Beta-ketoacyl-[acyl-carrier-protein] synthase III C-terminal" evidence="4">
    <location>
        <begin position="256"/>
        <end position="341"/>
    </location>
</feature>
<dbReference type="PANTHER" id="PTHR34069">
    <property type="entry name" value="3-OXOACYL-[ACYL-CARRIER-PROTEIN] SYNTHASE 3"/>
    <property type="match status" value="1"/>
</dbReference>
<evidence type="ECO:0000259" key="3">
    <source>
        <dbReference type="Pfam" id="PF00195"/>
    </source>
</evidence>
<name>A0A1F7UVY6_9BACT</name>
<protein>
    <recommendedName>
        <fullName evidence="7">3-oxoacyl-ACP synthase</fullName>
    </recommendedName>
</protein>
<proteinExistence type="predicted"/>
<dbReference type="GO" id="GO:0016746">
    <property type="term" value="F:acyltransferase activity"/>
    <property type="evidence" value="ECO:0007669"/>
    <property type="project" value="UniProtKB-KW"/>
</dbReference>
<comment type="caution">
    <text evidence="5">The sequence shown here is derived from an EMBL/GenBank/DDBJ whole genome shotgun (WGS) entry which is preliminary data.</text>
</comment>
<gene>
    <name evidence="5" type="ORF">A2936_02035</name>
</gene>
<dbReference type="Pfam" id="PF08541">
    <property type="entry name" value="ACP_syn_III_C"/>
    <property type="match status" value="1"/>
</dbReference>
<feature type="domain" description="Chalcone/stilbene synthase N-terminal" evidence="3">
    <location>
        <begin position="63"/>
        <end position="190"/>
    </location>
</feature>
<dbReference type="Gene3D" id="3.40.47.10">
    <property type="match status" value="1"/>
</dbReference>
<dbReference type="SUPFAM" id="SSF53901">
    <property type="entry name" value="Thiolase-like"/>
    <property type="match status" value="1"/>
</dbReference>
<reference evidence="5 6" key="1">
    <citation type="journal article" date="2016" name="Nat. Commun.">
        <title>Thousands of microbial genomes shed light on interconnected biogeochemical processes in an aquifer system.</title>
        <authorList>
            <person name="Anantharaman K."/>
            <person name="Brown C.T."/>
            <person name="Hug L.A."/>
            <person name="Sharon I."/>
            <person name="Castelle C.J."/>
            <person name="Probst A.J."/>
            <person name="Thomas B.C."/>
            <person name="Singh A."/>
            <person name="Wilkins M.J."/>
            <person name="Karaoz U."/>
            <person name="Brodie E.L."/>
            <person name="Williams K.H."/>
            <person name="Hubbard S.S."/>
            <person name="Banfield J.F."/>
        </authorList>
    </citation>
    <scope>NUCLEOTIDE SEQUENCE [LARGE SCALE GENOMIC DNA]</scope>
</reference>
<evidence type="ECO:0000256" key="2">
    <source>
        <dbReference type="ARBA" id="ARBA00023315"/>
    </source>
</evidence>
<sequence>MSTHALTIIGSGGVILPTMGNEELMMLLGDPRPASWPFEKLGIERHSLNLNLDGMKIMPTTGLDYAEMAAQNALRAGGIHPERVKHLVLLTCTPNELHFQRDAITLAHRLGLCRTVTIQQLDPGCAGVASGLQLIEAFYRLQDGDDWYALIVATNDVASSFNRERYQRVRGAWVAPAIFGDGAGAILLGPGEGPHLVGTYVAYEPEHPLVFYRGGGVSCPTTETSIDEHVYLVDVHDVAGSFAPAMERVWQHFSERYGISVGDIGRFYLHQANLNLIKGLVGALGIPEERAPHNVDRFANTVSASTLLLVDEDCRAGRYPKDQPIIFMLVGAGAVEGGALFMP</sequence>
<evidence type="ECO:0000256" key="1">
    <source>
        <dbReference type="ARBA" id="ARBA00022679"/>
    </source>
</evidence>
<evidence type="ECO:0000313" key="6">
    <source>
        <dbReference type="Proteomes" id="UP000176846"/>
    </source>
</evidence>
<dbReference type="InterPro" id="IPR001099">
    <property type="entry name" value="Chalcone/stilbene_synt_N"/>
</dbReference>
<dbReference type="InterPro" id="IPR016039">
    <property type="entry name" value="Thiolase-like"/>
</dbReference>
<evidence type="ECO:0000313" key="5">
    <source>
        <dbReference type="EMBL" id="OGL82462.1"/>
    </source>
</evidence>
<evidence type="ECO:0008006" key="7">
    <source>
        <dbReference type="Google" id="ProtNLM"/>
    </source>
</evidence>
<organism evidence="5 6">
    <name type="scientific">Candidatus Uhrbacteria bacterium RIFCSPLOWO2_01_FULL_47_25</name>
    <dbReference type="NCBI Taxonomy" id="1802402"/>
    <lineage>
        <taxon>Bacteria</taxon>
        <taxon>Candidatus Uhriibacteriota</taxon>
    </lineage>
</organism>
<accession>A0A1F7UVY6</accession>
<dbReference type="AlphaFoldDB" id="A0A1F7UVY6"/>
<dbReference type="EMBL" id="MGEK01000021">
    <property type="protein sequence ID" value="OGL82462.1"/>
    <property type="molecule type" value="Genomic_DNA"/>
</dbReference>
<dbReference type="PANTHER" id="PTHR34069:SF2">
    <property type="entry name" value="BETA-KETOACYL-[ACYL-CARRIER-PROTEIN] SYNTHASE III"/>
    <property type="match status" value="1"/>
</dbReference>
<dbReference type="Proteomes" id="UP000176846">
    <property type="component" value="Unassembled WGS sequence"/>
</dbReference>
<dbReference type="InterPro" id="IPR013747">
    <property type="entry name" value="ACP_syn_III_C"/>
</dbReference>
<dbReference type="Pfam" id="PF00195">
    <property type="entry name" value="Chal_sti_synt_N"/>
    <property type="match status" value="1"/>
</dbReference>
<keyword evidence="2" id="KW-0012">Acyltransferase</keyword>
<keyword evidence="1" id="KW-0808">Transferase</keyword>
<evidence type="ECO:0000259" key="4">
    <source>
        <dbReference type="Pfam" id="PF08541"/>
    </source>
</evidence>